<sequence length="133" mass="14791">MEQKKNSIGSIISVDITVDNPEDLKTFYQEVIGWEAEGLQMKDESGAYEDYVMKDPQGNWIGGICHNRGVNKGIPPQWIVYINVADIGQSIEKCQKLGGEVIKTSKNRDGSLQYAMIKDPRGAVLAITKETDE</sequence>
<dbReference type="PANTHER" id="PTHR33993:SF14">
    <property type="entry name" value="GB|AAF24581.1"/>
    <property type="match status" value="1"/>
</dbReference>
<name>A0A4R3KL27_9SPHI</name>
<reference evidence="2 3" key="1">
    <citation type="submission" date="2019-03" db="EMBL/GenBank/DDBJ databases">
        <title>Genomic Encyclopedia of Type Strains, Phase IV (KMG-IV): sequencing the most valuable type-strain genomes for metagenomic binning, comparative biology and taxonomic classification.</title>
        <authorList>
            <person name="Goeker M."/>
        </authorList>
    </citation>
    <scope>NUCLEOTIDE SEQUENCE [LARGE SCALE GENOMIC DNA]</scope>
    <source>
        <strain evidence="2 3">DSM 21100</strain>
    </source>
</reference>
<dbReference type="EMBL" id="SMAD01000020">
    <property type="protein sequence ID" value="TCS84639.1"/>
    <property type="molecule type" value="Genomic_DNA"/>
</dbReference>
<feature type="domain" description="VOC" evidence="1">
    <location>
        <begin position="10"/>
        <end position="130"/>
    </location>
</feature>
<evidence type="ECO:0000259" key="1">
    <source>
        <dbReference type="PROSITE" id="PS51819"/>
    </source>
</evidence>
<dbReference type="InterPro" id="IPR004360">
    <property type="entry name" value="Glyas_Fos-R_dOase_dom"/>
</dbReference>
<evidence type="ECO:0000313" key="3">
    <source>
        <dbReference type="Proteomes" id="UP000295807"/>
    </source>
</evidence>
<comment type="caution">
    <text evidence="2">The sequence shown here is derived from an EMBL/GenBank/DDBJ whole genome shotgun (WGS) entry which is preliminary data.</text>
</comment>
<dbReference type="SUPFAM" id="SSF54593">
    <property type="entry name" value="Glyoxalase/Bleomycin resistance protein/Dihydroxybiphenyl dioxygenase"/>
    <property type="match status" value="1"/>
</dbReference>
<dbReference type="PROSITE" id="PS51819">
    <property type="entry name" value="VOC"/>
    <property type="match status" value="1"/>
</dbReference>
<dbReference type="Pfam" id="PF00903">
    <property type="entry name" value="Glyoxalase"/>
    <property type="match status" value="1"/>
</dbReference>
<dbReference type="InterPro" id="IPR029068">
    <property type="entry name" value="Glyas_Bleomycin-R_OHBP_Dase"/>
</dbReference>
<dbReference type="InterPro" id="IPR052164">
    <property type="entry name" value="Anthracycline_SecMetBiosynth"/>
</dbReference>
<gene>
    <name evidence="2" type="ORF">EDD80_1205</name>
</gene>
<organism evidence="2 3">
    <name type="scientific">Anseongella ginsenosidimutans</name>
    <dbReference type="NCBI Taxonomy" id="496056"/>
    <lineage>
        <taxon>Bacteria</taxon>
        <taxon>Pseudomonadati</taxon>
        <taxon>Bacteroidota</taxon>
        <taxon>Sphingobacteriia</taxon>
        <taxon>Sphingobacteriales</taxon>
        <taxon>Sphingobacteriaceae</taxon>
        <taxon>Anseongella</taxon>
    </lineage>
</organism>
<dbReference type="InterPro" id="IPR037523">
    <property type="entry name" value="VOC_core"/>
</dbReference>
<dbReference type="OrthoDB" id="9793039at2"/>
<dbReference type="RefSeq" id="WP_132130696.1">
    <property type="nucleotide sequence ID" value="NZ_CP042432.1"/>
</dbReference>
<dbReference type="PANTHER" id="PTHR33993">
    <property type="entry name" value="GLYOXALASE-RELATED"/>
    <property type="match status" value="1"/>
</dbReference>
<evidence type="ECO:0000313" key="2">
    <source>
        <dbReference type="EMBL" id="TCS84639.1"/>
    </source>
</evidence>
<keyword evidence="3" id="KW-1185">Reference proteome</keyword>
<dbReference type="AlphaFoldDB" id="A0A4R3KL27"/>
<accession>A0A4R3KL27</accession>
<dbReference type="Proteomes" id="UP000295807">
    <property type="component" value="Unassembled WGS sequence"/>
</dbReference>
<dbReference type="Gene3D" id="3.10.180.10">
    <property type="entry name" value="2,3-Dihydroxybiphenyl 1,2-Dioxygenase, domain 1"/>
    <property type="match status" value="1"/>
</dbReference>
<proteinExistence type="predicted"/>
<protein>
    <recommendedName>
        <fullName evidence="1">VOC domain-containing protein</fullName>
    </recommendedName>
</protein>